<protein>
    <recommendedName>
        <fullName evidence="3">SMI1/KNR4 family protein</fullName>
    </recommendedName>
</protein>
<name>A0AAU9DJY1_9LACO</name>
<gene>
    <name evidence="1" type="ORF">KIMC2_03060</name>
</gene>
<dbReference type="RefSeq" id="WP_317697278.1">
    <property type="nucleotide sequence ID" value="NZ_AP026801.1"/>
</dbReference>
<dbReference type="Proteomes" id="UP001321804">
    <property type="component" value="Chromosome"/>
</dbReference>
<dbReference type="KEGG" id="xak:KIMC2_03060"/>
<sequence length="173" mass="19913">MSVKESLDNYKNSFDKRSKAFIEECISYGITEKEAKSYAKQKILPGSVVDKIPTLDTAVCQKVSPQLKERFLYGGTWEDIGETFLSIEEMIELVGKPHFKSWVTSMRENWEDSAPAIYPDAQLSVISVMSEDEGDYTLAVWNKHLEPEIWRYSGQSEQKFKDLLAWLDWLNGD</sequence>
<proteinExistence type="predicted"/>
<evidence type="ECO:0008006" key="3">
    <source>
        <dbReference type="Google" id="ProtNLM"/>
    </source>
</evidence>
<dbReference type="EMBL" id="AP026801">
    <property type="protein sequence ID" value="BDR55744.1"/>
    <property type="molecule type" value="Genomic_DNA"/>
</dbReference>
<evidence type="ECO:0000313" key="2">
    <source>
        <dbReference type="Proteomes" id="UP001321804"/>
    </source>
</evidence>
<reference evidence="1 2" key="1">
    <citation type="journal article" date="2023" name="Microbiol. Spectr.">
        <title>Symbiosis of Carpenter Bees with Uncharacterized Lactic Acid Bacteria Showing NAD Auxotrophy.</title>
        <authorList>
            <person name="Kawasaki S."/>
            <person name="Ozawa K."/>
            <person name="Mori T."/>
            <person name="Yamamoto A."/>
            <person name="Ito M."/>
            <person name="Ohkuma M."/>
            <person name="Sakamoto M."/>
            <person name="Matsutani M."/>
        </authorList>
    </citation>
    <scope>NUCLEOTIDE SEQUENCE [LARGE SCALE GENOMIC DNA]</scope>
    <source>
        <strain evidence="1 2">KimC2</strain>
    </source>
</reference>
<evidence type="ECO:0000313" key="1">
    <source>
        <dbReference type="EMBL" id="BDR55744.1"/>
    </source>
</evidence>
<keyword evidence="2" id="KW-1185">Reference proteome</keyword>
<dbReference type="AlphaFoldDB" id="A0AAU9DJY1"/>
<organism evidence="1 2">
    <name type="scientific">Xylocopilactobacillus apis</name>
    <dbReference type="NCBI Taxonomy" id="2932183"/>
    <lineage>
        <taxon>Bacteria</taxon>
        <taxon>Bacillati</taxon>
        <taxon>Bacillota</taxon>
        <taxon>Bacilli</taxon>
        <taxon>Lactobacillales</taxon>
        <taxon>Lactobacillaceae</taxon>
        <taxon>Xylocopilactobacillus</taxon>
    </lineage>
</organism>
<accession>A0AAU9DJY1</accession>